<name>A0AAD5KAU5_9FUNG</name>
<comment type="caution">
    <text evidence="2">The sequence shown here is derived from an EMBL/GenBank/DDBJ whole genome shotgun (WGS) entry which is preliminary data.</text>
</comment>
<keyword evidence="1" id="KW-0812">Transmembrane</keyword>
<keyword evidence="3" id="KW-1185">Reference proteome</keyword>
<evidence type="ECO:0000256" key="1">
    <source>
        <dbReference type="SAM" id="Phobius"/>
    </source>
</evidence>
<protein>
    <submittedName>
        <fullName evidence="2">Uncharacterized protein</fullName>
    </submittedName>
</protein>
<reference evidence="2" key="2">
    <citation type="submission" date="2023-02" db="EMBL/GenBank/DDBJ databases">
        <authorList>
            <consortium name="DOE Joint Genome Institute"/>
            <person name="Mondo S.J."/>
            <person name="Chang Y."/>
            <person name="Wang Y."/>
            <person name="Ahrendt S."/>
            <person name="Andreopoulos W."/>
            <person name="Barry K."/>
            <person name="Beard J."/>
            <person name="Benny G.L."/>
            <person name="Blankenship S."/>
            <person name="Bonito G."/>
            <person name="Cuomo C."/>
            <person name="Desiro A."/>
            <person name="Gervers K.A."/>
            <person name="Hundley H."/>
            <person name="Kuo A."/>
            <person name="LaButti K."/>
            <person name="Lang B.F."/>
            <person name="Lipzen A."/>
            <person name="O'Donnell K."/>
            <person name="Pangilinan J."/>
            <person name="Reynolds N."/>
            <person name="Sandor L."/>
            <person name="Smith M.W."/>
            <person name="Tsang A."/>
            <person name="Grigoriev I.V."/>
            <person name="Stajich J.E."/>
            <person name="Spatafora J.W."/>
        </authorList>
    </citation>
    <scope>NUCLEOTIDE SEQUENCE</scope>
    <source>
        <strain evidence="2">RSA 2281</strain>
    </source>
</reference>
<evidence type="ECO:0000313" key="2">
    <source>
        <dbReference type="EMBL" id="KAI9264214.1"/>
    </source>
</evidence>
<keyword evidence="1" id="KW-0472">Membrane</keyword>
<dbReference type="EMBL" id="JAIXMP010000012">
    <property type="protein sequence ID" value="KAI9264214.1"/>
    <property type="molecule type" value="Genomic_DNA"/>
</dbReference>
<feature type="transmembrane region" description="Helical" evidence="1">
    <location>
        <begin position="6"/>
        <end position="25"/>
    </location>
</feature>
<reference evidence="2" key="1">
    <citation type="journal article" date="2022" name="IScience">
        <title>Evolution of zygomycete secretomes and the origins of terrestrial fungal ecologies.</title>
        <authorList>
            <person name="Chang Y."/>
            <person name="Wang Y."/>
            <person name="Mondo S."/>
            <person name="Ahrendt S."/>
            <person name="Andreopoulos W."/>
            <person name="Barry K."/>
            <person name="Beard J."/>
            <person name="Benny G.L."/>
            <person name="Blankenship S."/>
            <person name="Bonito G."/>
            <person name="Cuomo C."/>
            <person name="Desiro A."/>
            <person name="Gervers K.A."/>
            <person name="Hundley H."/>
            <person name="Kuo A."/>
            <person name="LaButti K."/>
            <person name="Lang B.F."/>
            <person name="Lipzen A."/>
            <person name="O'Donnell K."/>
            <person name="Pangilinan J."/>
            <person name="Reynolds N."/>
            <person name="Sandor L."/>
            <person name="Smith M.E."/>
            <person name="Tsang A."/>
            <person name="Grigoriev I.V."/>
            <person name="Stajich J.E."/>
            <person name="Spatafora J.W."/>
        </authorList>
    </citation>
    <scope>NUCLEOTIDE SEQUENCE</scope>
    <source>
        <strain evidence="2">RSA 2281</strain>
    </source>
</reference>
<keyword evidence="1" id="KW-1133">Transmembrane helix</keyword>
<evidence type="ECO:0000313" key="3">
    <source>
        <dbReference type="Proteomes" id="UP001209540"/>
    </source>
</evidence>
<dbReference type="AlphaFoldDB" id="A0AAD5KAU5"/>
<organism evidence="2 3">
    <name type="scientific">Phascolomyces articulosus</name>
    <dbReference type="NCBI Taxonomy" id="60185"/>
    <lineage>
        <taxon>Eukaryota</taxon>
        <taxon>Fungi</taxon>
        <taxon>Fungi incertae sedis</taxon>
        <taxon>Mucoromycota</taxon>
        <taxon>Mucoromycotina</taxon>
        <taxon>Mucoromycetes</taxon>
        <taxon>Mucorales</taxon>
        <taxon>Lichtheimiaceae</taxon>
        <taxon>Phascolomyces</taxon>
    </lineage>
</organism>
<gene>
    <name evidence="2" type="ORF">BDA99DRAFT_580362</name>
</gene>
<proteinExistence type="predicted"/>
<accession>A0AAD5KAU5</accession>
<sequence length="171" mass="19853">MTPIEIFTVIFFAYWVIAIVVPDCYNRFTDWLYPNRGLERTMAMYRQRHAEVVLAQITSALECRVLPEYKVELPATLVVMAPATPRTTVPLVLMFFTVHHSLTMQKLLPRQTKNKTPLDIRPLSINWSCLSVVLGRTLLSFELDVIARKCPHGILPWKLIQWTLTIQLTNW</sequence>
<dbReference type="Proteomes" id="UP001209540">
    <property type="component" value="Unassembled WGS sequence"/>
</dbReference>